<dbReference type="PROSITE" id="PS50157">
    <property type="entry name" value="ZINC_FINGER_C2H2_2"/>
    <property type="match status" value="1"/>
</dbReference>
<evidence type="ECO:0000256" key="1">
    <source>
        <dbReference type="PROSITE-ProRule" id="PRU00042"/>
    </source>
</evidence>
<feature type="region of interest" description="Disordered" evidence="2">
    <location>
        <begin position="202"/>
        <end position="224"/>
    </location>
</feature>
<dbReference type="EMBL" id="SKBQ01000049">
    <property type="protein sequence ID" value="TPX11485.1"/>
    <property type="molecule type" value="Genomic_DNA"/>
</dbReference>
<dbReference type="InParanoid" id="A0A507ALJ3"/>
<name>A0A507ALJ3_9PEZI</name>
<sequence>MPCLWPHVWPAGSSSKNETAHNKVRPFRCVLCNRSFGRRDVLLRHAIHVNHAQATYEQKGIAAGQFGEKSRSHIGVEAFKEPHIFTPDVTIEEQRTASAVQDTKVMGSYDKSKAAAADVGNGTIGLALTGSTTSKDILSSLARIAAFSEPEMDEFLDGLPGVASYSDIRWTLGRETRSQKNDSLEGTTKLSSCYNPLPTILPRRPDQGLPEDDANLTHVLPSIS</sequence>
<dbReference type="OrthoDB" id="10018191at2759"/>
<feature type="domain" description="C2H2-type" evidence="3">
    <location>
        <begin position="27"/>
        <end position="56"/>
    </location>
</feature>
<gene>
    <name evidence="4" type="ORF">E0L32_007904</name>
</gene>
<dbReference type="InterPro" id="IPR013087">
    <property type="entry name" value="Znf_C2H2_type"/>
</dbReference>
<dbReference type="Proteomes" id="UP000319257">
    <property type="component" value="Unassembled WGS sequence"/>
</dbReference>
<dbReference type="SUPFAM" id="SSF57667">
    <property type="entry name" value="beta-beta-alpha zinc fingers"/>
    <property type="match status" value="1"/>
</dbReference>
<evidence type="ECO:0000256" key="2">
    <source>
        <dbReference type="SAM" id="MobiDB-lite"/>
    </source>
</evidence>
<keyword evidence="1" id="KW-0479">Metal-binding</keyword>
<proteinExistence type="predicted"/>
<comment type="caution">
    <text evidence="4">The sequence shown here is derived from an EMBL/GenBank/DDBJ whole genome shotgun (WGS) entry which is preliminary data.</text>
</comment>
<keyword evidence="1" id="KW-0862">Zinc</keyword>
<dbReference type="AlphaFoldDB" id="A0A507ALJ3"/>
<dbReference type="GO" id="GO:0008270">
    <property type="term" value="F:zinc ion binding"/>
    <property type="evidence" value="ECO:0007669"/>
    <property type="project" value="UniProtKB-KW"/>
</dbReference>
<dbReference type="Gene3D" id="3.30.160.60">
    <property type="entry name" value="Classic Zinc Finger"/>
    <property type="match status" value="1"/>
</dbReference>
<dbReference type="GeneID" id="41975351"/>
<evidence type="ECO:0000313" key="4">
    <source>
        <dbReference type="EMBL" id="TPX11485.1"/>
    </source>
</evidence>
<evidence type="ECO:0000259" key="3">
    <source>
        <dbReference type="PROSITE" id="PS50157"/>
    </source>
</evidence>
<reference evidence="4 5" key="1">
    <citation type="submission" date="2019-06" db="EMBL/GenBank/DDBJ databases">
        <title>Draft genome sequence of the filamentous fungus Phialemoniopsis curvata isolated from diesel fuel.</title>
        <authorList>
            <person name="Varaljay V.A."/>
            <person name="Lyon W.J."/>
            <person name="Crouch A.L."/>
            <person name="Drake C.E."/>
            <person name="Hollomon J.M."/>
            <person name="Nadeau L.J."/>
            <person name="Nunn H.S."/>
            <person name="Stevenson B.S."/>
            <person name="Bojanowski C.L."/>
            <person name="Crookes-Goodson W.J."/>
        </authorList>
    </citation>
    <scope>NUCLEOTIDE SEQUENCE [LARGE SCALE GENOMIC DNA]</scope>
    <source>
        <strain evidence="4 5">D216</strain>
    </source>
</reference>
<dbReference type="RefSeq" id="XP_030993196.1">
    <property type="nucleotide sequence ID" value="XM_031142700.1"/>
</dbReference>
<accession>A0A507ALJ3</accession>
<evidence type="ECO:0000313" key="5">
    <source>
        <dbReference type="Proteomes" id="UP000319257"/>
    </source>
</evidence>
<dbReference type="PROSITE" id="PS00028">
    <property type="entry name" value="ZINC_FINGER_C2H2_1"/>
    <property type="match status" value="1"/>
</dbReference>
<keyword evidence="5" id="KW-1185">Reference proteome</keyword>
<keyword evidence="1" id="KW-0863">Zinc-finger</keyword>
<organism evidence="4 5">
    <name type="scientific">Thyridium curvatum</name>
    <dbReference type="NCBI Taxonomy" id="1093900"/>
    <lineage>
        <taxon>Eukaryota</taxon>
        <taxon>Fungi</taxon>
        <taxon>Dikarya</taxon>
        <taxon>Ascomycota</taxon>
        <taxon>Pezizomycotina</taxon>
        <taxon>Sordariomycetes</taxon>
        <taxon>Sordariomycetidae</taxon>
        <taxon>Thyridiales</taxon>
        <taxon>Thyridiaceae</taxon>
        <taxon>Thyridium</taxon>
    </lineage>
</organism>
<protein>
    <recommendedName>
        <fullName evidence="3">C2H2-type domain-containing protein</fullName>
    </recommendedName>
</protein>
<dbReference type="InterPro" id="IPR036236">
    <property type="entry name" value="Znf_C2H2_sf"/>
</dbReference>